<feature type="active site" evidence="4">
    <location>
        <position position="224"/>
    </location>
</feature>
<name>A0A6N7W5V2_9ACTO</name>
<dbReference type="InterPro" id="IPR012394">
    <property type="entry name" value="Aldehyde_DH_NAD(P)"/>
</dbReference>
<evidence type="ECO:0000256" key="5">
    <source>
        <dbReference type="PROSITE-ProRule" id="PRU10007"/>
    </source>
</evidence>
<evidence type="ECO:0000256" key="1">
    <source>
        <dbReference type="ARBA" id="ARBA00009986"/>
    </source>
</evidence>
<dbReference type="Pfam" id="PF00171">
    <property type="entry name" value="Aldedh"/>
    <property type="match status" value="1"/>
</dbReference>
<evidence type="ECO:0000313" key="8">
    <source>
        <dbReference type="EMBL" id="MSS83873.1"/>
    </source>
</evidence>
<dbReference type="EMBL" id="VULO01000004">
    <property type="protein sequence ID" value="MSS83873.1"/>
    <property type="molecule type" value="Genomic_DNA"/>
</dbReference>
<dbReference type="InterPro" id="IPR015590">
    <property type="entry name" value="Aldehyde_DH_dom"/>
</dbReference>
<evidence type="ECO:0000256" key="4">
    <source>
        <dbReference type="PIRSR" id="PIRSR036492-1"/>
    </source>
</evidence>
<evidence type="ECO:0000256" key="6">
    <source>
        <dbReference type="RuleBase" id="RU003345"/>
    </source>
</evidence>
<feature type="active site" evidence="4 5">
    <location>
        <position position="190"/>
    </location>
</feature>
<dbReference type="AlphaFoldDB" id="A0A6N7W5V2"/>
<organism evidence="8 9">
    <name type="scientific">Scrofimicrobium canadense</name>
    <dbReference type="NCBI Taxonomy" id="2652290"/>
    <lineage>
        <taxon>Bacteria</taxon>
        <taxon>Bacillati</taxon>
        <taxon>Actinomycetota</taxon>
        <taxon>Actinomycetes</taxon>
        <taxon>Actinomycetales</taxon>
        <taxon>Actinomycetaceae</taxon>
        <taxon>Scrofimicrobium</taxon>
    </lineage>
</organism>
<proteinExistence type="inferred from homology"/>
<dbReference type="InterPro" id="IPR029510">
    <property type="entry name" value="Ald_DH_CS_GLU"/>
</dbReference>
<dbReference type="InterPro" id="IPR016163">
    <property type="entry name" value="Ald_DH_C"/>
</dbReference>
<dbReference type="Proteomes" id="UP000470875">
    <property type="component" value="Unassembled WGS sequence"/>
</dbReference>
<evidence type="ECO:0000256" key="2">
    <source>
        <dbReference type="ARBA" id="ARBA00023002"/>
    </source>
</evidence>
<dbReference type="PIRSF" id="PIRSF036492">
    <property type="entry name" value="ALDH"/>
    <property type="match status" value="1"/>
</dbReference>
<feature type="domain" description="Aldehyde dehydrogenase" evidence="7">
    <location>
        <begin position="6"/>
        <end position="398"/>
    </location>
</feature>
<dbReference type="GO" id="GO:0005737">
    <property type="term" value="C:cytoplasm"/>
    <property type="evidence" value="ECO:0007669"/>
    <property type="project" value="TreeGrafter"/>
</dbReference>
<dbReference type="PROSITE" id="PS00687">
    <property type="entry name" value="ALDEHYDE_DEHYDR_GLU"/>
    <property type="match status" value="1"/>
</dbReference>
<evidence type="ECO:0000313" key="9">
    <source>
        <dbReference type="Proteomes" id="UP000470875"/>
    </source>
</evidence>
<accession>A0A6N7W5V2</accession>
<reference evidence="8 9" key="1">
    <citation type="submission" date="2019-08" db="EMBL/GenBank/DDBJ databases">
        <title>In-depth cultivation of the pig gut microbiome towards novel bacterial diversity and tailored functional studies.</title>
        <authorList>
            <person name="Wylensek D."/>
            <person name="Hitch T.C.A."/>
            <person name="Clavel T."/>
        </authorList>
    </citation>
    <scope>NUCLEOTIDE SEQUENCE [LARGE SCALE GENOMIC DNA]</scope>
    <source>
        <strain evidence="8 9">WB03_NA08</strain>
    </source>
</reference>
<dbReference type="SUPFAM" id="SSF53720">
    <property type="entry name" value="ALDH-like"/>
    <property type="match status" value="1"/>
</dbReference>
<gene>
    <name evidence="8" type="ORF">FYJ24_03670</name>
</gene>
<dbReference type="PANTHER" id="PTHR43570">
    <property type="entry name" value="ALDEHYDE DEHYDROGENASE"/>
    <property type="match status" value="1"/>
</dbReference>
<dbReference type="CDD" id="cd07087">
    <property type="entry name" value="ALDH_F3-13-14_CALDH-like"/>
    <property type="match status" value="1"/>
</dbReference>
<comment type="caution">
    <text evidence="8">The sequence shown here is derived from an EMBL/GenBank/DDBJ whole genome shotgun (WGS) entry which is preliminary data.</text>
</comment>
<dbReference type="InterPro" id="IPR016162">
    <property type="entry name" value="Ald_DH_N"/>
</dbReference>
<dbReference type="PANTHER" id="PTHR43570:SF16">
    <property type="entry name" value="ALDEHYDE DEHYDROGENASE TYPE III, ISOFORM Q"/>
    <property type="match status" value="1"/>
</dbReference>
<protein>
    <recommendedName>
        <fullName evidence="3">Aldehyde dehydrogenase</fullName>
    </recommendedName>
</protein>
<dbReference type="GO" id="GO:0006081">
    <property type="term" value="P:aldehyde metabolic process"/>
    <property type="evidence" value="ECO:0007669"/>
    <property type="project" value="InterPro"/>
</dbReference>
<dbReference type="InterPro" id="IPR016161">
    <property type="entry name" value="Ald_DH/histidinol_DH"/>
</dbReference>
<sequence>MIGPSITVRRQRLEGLQKFLIDHHQIIKDALYSDLRKSPQEADLTEIGVVLSEIGCALKNLDNWMRPRRLRLPLSYLPASASLVPEPLGSVLIISPWNYPLQLALAPLVGALAAGNTATIKPSELAPATAEILSLVPHYVPGVSVVLGGVEETTALLTQDFDHIFFTGGGAVGRIVMEAAAKNLTPVTLELGGKSPTWLDSSVNLGAAARRIAWAKFINAGQTCVAPDYLMCPPSMVDDVVAAINNAVHAMWGKNPQDSHDYGRIINDRHFERLLALKPDAISDRNDLYVAPTVFAAENTTHDSMSEEIFGPLLPVIGMELAEAIEYVKSGPKPLAIYVFGREAKKHFVEQTSSGAVGSGVALLQAGATGIPFGGIGASGMGAYHGKSSWNTFTHMKPVISKPLFPDTLRMIQPPYSPLKTAIIHMVARIENTWGSLARRGRRELSEGS</sequence>
<dbReference type="FunFam" id="3.40.605.10:FF:000004">
    <property type="entry name" value="Aldehyde dehydrogenase"/>
    <property type="match status" value="1"/>
</dbReference>
<dbReference type="Gene3D" id="3.40.309.10">
    <property type="entry name" value="Aldehyde Dehydrogenase, Chain A, domain 2"/>
    <property type="match status" value="1"/>
</dbReference>
<comment type="similarity">
    <text evidence="1 3 6">Belongs to the aldehyde dehydrogenase family.</text>
</comment>
<dbReference type="Gene3D" id="3.40.605.10">
    <property type="entry name" value="Aldehyde Dehydrogenase, Chain A, domain 1"/>
    <property type="match status" value="1"/>
</dbReference>
<dbReference type="PROSITE" id="PS00070">
    <property type="entry name" value="ALDEHYDE_DEHYDR_CYS"/>
    <property type="match status" value="1"/>
</dbReference>
<evidence type="ECO:0000259" key="7">
    <source>
        <dbReference type="Pfam" id="PF00171"/>
    </source>
</evidence>
<evidence type="ECO:0000256" key="3">
    <source>
        <dbReference type="PIRNR" id="PIRNR036492"/>
    </source>
</evidence>
<dbReference type="InterPro" id="IPR016160">
    <property type="entry name" value="Ald_DH_CS_CYS"/>
</dbReference>
<keyword evidence="9" id="KW-1185">Reference proteome</keyword>
<dbReference type="GO" id="GO:0004029">
    <property type="term" value="F:aldehyde dehydrogenase (NAD+) activity"/>
    <property type="evidence" value="ECO:0007669"/>
    <property type="project" value="TreeGrafter"/>
</dbReference>
<keyword evidence="2 3" id="KW-0560">Oxidoreductase</keyword>